<dbReference type="PANTHER" id="PTHR43431:SF1">
    <property type="entry name" value="OS08G0476300 PROTEIN"/>
    <property type="match status" value="1"/>
</dbReference>
<dbReference type="EMBL" id="JBHUMQ010000015">
    <property type="protein sequence ID" value="MFD2693260.1"/>
    <property type="molecule type" value="Genomic_DNA"/>
</dbReference>
<keyword evidence="2" id="KW-1185">Reference proteome</keyword>
<dbReference type="PRINTS" id="PR01397">
    <property type="entry name" value="DHBDHDRGNASE"/>
</dbReference>
<dbReference type="Gene3D" id="3.40.50.720">
    <property type="entry name" value="NAD(P)-binding Rossmann-like Domain"/>
    <property type="match status" value="1"/>
</dbReference>
<accession>A0ABW5S428</accession>
<dbReference type="Proteomes" id="UP001597399">
    <property type="component" value="Unassembled WGS sequence"/>
</dbReference>
<organism evidence="1 2">
    <name type="scientific">Sporolactobacillus shoreicorticis</name>
    <dbReference type="NCBI Taxonomy" id="1923877"/>
    <lineage>
        <taxon>Bacteria</taxon>
        <taxon>Bacillati</taxon>
        <taxon>Bacillota</taxon>
        <taxon>Bacilli</taxon>
        <taxon>Bacillales</taxon>
        <taxon>Sporolactobacillaceae</taxon>
        <taxon>Sporolactobacillus</taxon>
    </lineage>
</organism>
<reference evidence="2" key="1">
    <citation type="journal article" date="2019" name="Int. J. Syst. Evol. Microbiol.">
        <title>The Global Catalogue of Microorganisms (GCM) 10K type strain sequencing project: providing services to taxonomists for standard genome sequencing and annotation.</title>
        <authorList>
            <consortium name="The Broad Institute Genomics Platform"/>
            <consortium name="The Broad Institute Genome Sequencing Center for Infectious Disease"/>
            <person name="Wu L."/>
            <person name="Ma J."/>
        </authorList>
    </citation>
    <scope>NUCLEOTIDE SEQUENCE [LARGE SCALE GENOMIC DNA]</scope>
    <source>
        <strain evidence="2">TISTR 2466</strain>
    </source>
</reference>
<evidence type="ECO:0000313" key="1">
    <source>
        <dbReference type="EMBL" id="MFD2693260.1"/>
    </source>
</evidence>
<protein>
    <submittedName>
        <fullName evidence="1">SDR family NAD(P)-dependent oxidoreductase</fullName>
    </submittedName>
</protein>
<gene>
    <name evidence="1" type="ORF">ACFSUE_06395</name>
</gene>
<dbReference type="Pfam" id="PF00106">
    <property type="entry name" value="adh_short"/>
    <property type="match status" value="1"/>
</dbReference>
<dbReference type="InterPro" id="IPR036291">
    <property type="entry name" value="NAD(P)-bd_dom_sf"/>
</dbReference>
<dbReference type="InterPro" id="IPR003560">
    <property type="entry name" value="DHB_DH"/>
</dbReference>
<dbReference type="SUPFAM" id="SSF51735">
    <property type="entry name" value="NAD(P)-binding Rossmann-fold domains"/>
    <property type="match status" value="1"/>
</dbReference>
<dbReference type="RefSeq" id="WP_253058201.1">
    <property type="nucleotide sequence ID" value="NZ_JAMXWM010000002.1"/>
</dbReference>
<sequence length="221" mass="24527">MDDMKQNHKLTIIVGPGSGIGLSIARKFASNGFGVVLVARKKDRLHQCVSELKNLGINAFGVPADSTDPSSVKNAFEQIRTKYGVPEVLIYNAVIRRKKAPSCLTEEELMNDFKVNVIGAKTCITEVLPDFVKQKKGTFLVTGGGFALHPSIDFSSMSLGKAALRNFIFSLGEELQTKNIYVGTVTIMGKIEKNTKYDPERIAQAYWNMYSDQNKRELIFK</sequence>
<dbReference type="InterPro" id="IPR002347">
    <property type="entry name" value="SDR_fam"/>
</dbReference>
<comment type="caution">
    <text evidence="1">The sequence shown here is derived from an EMBL/GenBank/DDBJ whole genome shotgun (WGS) entry which is preliminary data.</text>
</comment>
<name>A0ABW5S428_9BACL</name>
<dbReference type="PANTHER" id="PTHR43431">
    <property type="entry name" value="OXIDOREDUCTASE, SHORT CHAIN DEHYDROGENASE/REDUCTASE FAMILY (AFU_ORTHOLOGUE AFUA_5G14000)"/>
    <property type="match status" value="1"/>
</dbReference>
<proteinExistence type="predicted"/>
<evidence type="ECO:0000313" key="2">
    <source>
        <dbReference type="Proteomes" id="UP001597399"/>
    </source>
</evidence>